<dbReference type="EMBL" id="OW152833">
    <property type="protein sequence ID" value="CAH2054998.1"/>
    <property type="molecule type" value="Genomic_DNA"/>
</dbReference>
<keyword evidence="2" id="KW-1185">Reference proteome</keyword>
<evidence type="ECO:0000313" key="2">
    <source>
        <dbReference type="Proteomes" id="UP000837857"/>
    </source>
</evidence>
<organism evidence="1 2">
    <name type="scientific">Iphiclides podalirius</name>
    <name type="common">scarce swallowtail</name>
    <dbReference type="NCBI Taxonomy" id="110791"/>
    <lineage>
        <taxon>Eukaryota</taxon>
        <taxon>Metazoa</taxon>
        <taxon>Ecdysozoa</taxon>
        <taxon>Arthropoda</taxon>
        <taxon>Hexapoda</taxon>
        <taxon>Insecta</taxon>
        <taxon>Pterygota</taxon>
        <taxon>Neoptera</taxon>
        <taxon>Endopterygota</taxon>
        <taxon>Lepidoptera</taxon>
        <taxon>Glossata</taxon>
        <taxon>Ditrysia</taxon>
        <taxon>Papilionoidea</taxon>
        <taxon>Papilionidae</taxon>
        <taxon>Papilioninae</taxon>
        <taxon>Iphiclides</taxon>
    </lineage>
</organism>
<proteinExistence type="predicted"/>
<sequence>MCDIHAMHSRRGVHCRPVAYHRSNLNTDNAPDQNRDRFRLPYVKFSVYRNKRVFTRFPRPSGGPGRGGGGAGNPRFVPYLASGRADNRIWVFSFGASNSGAPPAPPAFLLRARDAFAQQTDRYRNTASATSLIRMFMPRETIALLTNSRLPIQLRL</sequence>
<feature type="non-terminal residue" evidence="1">
    <location>
        <position position="156"/>
    </location>
</feature>
<dbReference type="Proteomes" id="UP000837857">
    <property type="component" value="Chromosome 21"/>
</dbReference>
<gene>
    <name evidence="1" type="ORF">IPOD504_LOCUS8882</name>
</gene>
<evidence type="ECO:0000313" key="1">
    <source>
        <dbReference type="EMBL" id="CAH2054998.1"/>
    </source>
</evidence>
<reference evidence="1" key="1">
    <citation type="submission" date="2022-03" db="EMBL/GenBank/DDBJ databases">
        <authorList>
            <person name="Martin H S."/>
        </authorList>
    </citation>
    <scope>NUCLEOTIDE SEQUENCE</scope>
</reference>
<name>A0ABN8IKH8_9NEOP</name>
<protein>
    <submittedName>
        <fullName evidence="1">Uncharacterized protein</fullName>
    </submittedName>
</protein>
<accession>A0ABN8IKH8</accession>